<evidence type="ECO:0000256" key="4">
    <source>
        <dbReference type="SAM" id="Phobius"/>
    </source>
</evidence>
<feature type="transmembrane region" description="Helical" evidence="4">
    <location>
        <begin position="289"/>
        <end position="307"/>
    </location>
</feature>
<dbReference type="PANTHER" id="PTHR32385:SF15">
    <property type="entry name" value="INOSITOL PHOSPHOCERAMIDE MANNOSYLTRANSFERASE 1"/>
    <property type="match status" value="1"/>
</dbReference>
<proteinExistence type="inferred from homology"/>
<evidence type="ECO:0000313" key="6">
    <source>
        <dbReference type="Proteomes" id="UP000076532"/>
    </source>
</evidence>
<evidence type="ECO:0000256" key="1">
    <source>
        <dbReference type="ARBA" id="ARBA00009003"/>
    </source>
</evidence>
<dbReference type="GO" id="GO:0051999">
    <property type="term" value="P:mannosyl-inositol phosphorylceramide biosynthetic process"/>
    <property type="evidence" value="ECO:0007669"/>
    <property type="project" value="TreeGrafter"/>
</dbReference>
<keyword evidence="4" id="KW-0472">Membrane</keyword>
<organism evidence="5 6">
    <name type="scientific">Athelia psychrophila</name>
    <dbReference type="NCBI Taxonomy" id="1759441"/>
    <lineage>
        <taxon>Eukaryota</taxon>
        <taxon>Fungi</taxon>
        <taxon>Dikarya</taxon>
        <taxon>Basidiomycota</taxon>
        <taxon>Agaricomycotina</taxon>
        <taxon>Agaricomycetes</taxon>
        <taxon>Agaricomycetidae</taxon>
        <taxon>Atheliales</taxon>
        <taxon>Atheliaceae</taxon>
        <taxon>Athelia</taxon>
    </lineage>
</organism>
<dbReference type="Gene3D" id="3.90.550.20">
    <property type="match status" value="1"/>
</dbReference>
<name>A0A166VQ23_9AGAM</name>
<feature type="region of interest" description="Disordered" evidence="3">
    <location>
        <begin position="349"/>
        <end position="373"/>
    </location>
</feature>
<dbReference type="InterPro" id="IPR051706">
    <property type="entry name" value="Glycosyltransferase_domain"/>
</dbReference>
<dbReference type="InterPro" id="IPR007577">
    <property type="entry name" value="GlycoTrfase_DXD_sugar-bd_CS"/>
</dbReference>
<dbReference type="AlphaFoldDB" id="A0A166VQ23"/>
<dbReference type="PANTHER" id="PTHR32385">
    <property type="entry name" value="MANNOSYL PHOSPHORYLINOSITOL CERAMIDE SYNTHASE"/>
    <property type="match status" value="1"/>
</dbReference>
<dbReference type="SUPFAM" id="SSF53448">
    <property type="entry name" value="Nucleotide-diphospho-sugar transferases"/>
    <property type="match status" value="1"/>
</dbReference>
<keyword evidence="4" id="KW-1133">Transmembrane helix</keyword>
<feature type="region of interest" description="Disordered" evidence="3">
    <location>
        <begin position="450"/>
        <end position="524"/>
    </location>
</feature>
<accession>A0A166VQ23</accession>
<dbReference type="InterPro" id="IPR029044">
    <property type="entry name" value="Nucleotide-diphossugar_trans"/>
</dbReference>
<evidence type="ECO:0000256" key="3">
    <source>
        <dbReference type="SAM" id="MobiDB-lite"/>
    </source>
</evidence>
<dbReference type="Pfam" id="PF04488">
    <property type="entry name" value="Gly_transf_sug"/>
    <property type="match status" value="1"/>
</dbReference>
<comment type="similarity">
    <text evidence="1">Belongs to the glycosyltransferase 32 family.</text>
</comment>
<keyword evidence="2" id="KW-0808">Transferase</keyword>
<keyword evidence="6" id="KW-1185">Reference proteome</keyword>
<sequence length="524" mass="58023">MGRGVRTIYVLLSILGLFLFGTVVVLSSISYYLAIDGAAYLTDLEVPTLDNVTRWNATEHGMVERIPRIIHQTWKSETLPERWTGISKACRDMMPDYEYMLWTDASSREFIANNYPWFLTTFDEYTYPIQRADAIRYFVLHYHGGIYLDLDVGCLRPLDPLLVFPVILPKTIPVGVSNDLMFAEKGHPFLLQTINNLIAFDYSWVINYPTVMFSTGPMFLSAQYGQWTGSHHPTAELPGGEVRILPKSLYGKNAKPEEAPHSFFAHYYGSSWHADDAAFIGFLGKWGKGLMWVGLVILILGGVKMALQSRQRKYSLRRIGGYDVMLPRWSQRNGRWHVDLGWLSLPAGASAQPPSPSAASPDTDGIFDGPPSPTASDISTITHDFVNGHGSSAHPLFDAVRSVRSRFASLTGTPGPVEEPRTPFRPGRQRSRGVLFFLPAFFTQSEDVELAAPPPPLHRTTSAPFPPEKRDLTDDVLGRGESSLTPEAAGSHSHRAPGRPLYGARSASSPTIGSLVDIGSSTRP</sequence>
<feature type="compositionally biased region" description="Basic and acidic residues" evidence="3">
    <location>
        <begin position="467"/>
        <end position="478"/>
    </location>
</feature>
<dbReference type="GO" id="GO:0000030">
    <property type="term" value="F:mannosyltransferase activity"/>
    <property type="evidence" value="ECO:0007669"/>
    <property type="project" value="TreeGrafter"/>
</dbReference>
<dbReference type="EMBL" id="KV417484">
    <property type="protein sequence ID" value="KZP32948.1"/>
    <property type="molecule type" value="Genomic_DNA"/>
</dbReference>
<dbReference type="Proteomes" id="UP000076532">
    <property type="component" value="Unassembled WGS sequence"/>
</dbReference>
<dbReference type="STRING" id="436010.A0A166VQ23"/>
<evidence type="ECO:0000256" key="2">
    <source>
        <dbReference type="ARBA" id="ARBA00022679"/>
    </source>
</evidence>
<dbReference type="OrthoDB" id="3647at2759"/>
<gene>
    <name evidence="5" type="ORF">FIBSPDRAFT_916284</name>
</gene>
<keyword evidence="4" id="KW-0812">Transmembrane</keyword>
<reference evidence="5 6" key="1">
    <citation type="journal article" date="2016" name="Mol. Biol. Evol.">
        <title>Comparative Genomics of Early-Diverging Mushroom-Forming Fungi Provides Insights into the Origins of Lignocellulose Decay Capabilities.</title>
        <authorList>
            <person name="Nagy L.G."/>
            <person name="Riley R."/>
            <person name="Tritt A."/>
            <person name="Adam C."/>
            <person name="Daum C."/>
            <person name="Floudas D."/>
            <person name="Sun H."/>
            <person name="Yadav J.S."/>
            <person name="Pangilinan J."/>
            <person name="Larsson K.H."/>
            <person name="Matsuura K."/>
            <person name="Barry K."/>
            <person name="Labutti K."/>
            <person name="Kuo R."/>
            <person name="Ohm R.A."/>
            <person name="Bhattacharya S.S."/>
            <person name="Shirouzu T."/>
            <person name="Yoshinaga Y."/>
            <person name="Martin F.M."/>
            <person name="Grigoriev I.V."/>
            <person name="Hibbett D.S."/>
        </authorList>
    </citation>
    <scope>NUCLEOTIDE SEQUENCE [LARGE SCALE GENOMIC DNA]</scope>
    <source>
        <strain evidence="5 6">CBS 109695</strain>
    </source>
</reference>
<dbReference type="GO" id="GO:0016020">
    <property type="term" value="C:membrane"/>
    <property type="evidence" value="ECO:0007669"/>
    <property type="project" value="GOC"/>
</dbReference>
<dbReference type="FunFam" id="3.90.550.20:FF:000005">
    <property type="entry name" value="Unplaced genomic scaffold supercont1.17, whole genome shotgun sequence"/>
    <property type="match status" value="1"/>
</dbReference>
<feature type="transmembrane region" description="Helical" evidence="4">
    <location>
        <begin position="7"/>
        <end position="33"/>
    </location>
</feature>
<evidence type="ECO:0000313" key="5">
    <source>
        <dbReference type="EMBL" id="KZP32948.1"/>
    </source>
</evidence>
<protein>
    <submittedName>
        <fullName evidence="5">Glycosyltransferase family 32 protein</fullName>
    </submittedName>
</protein>
<feature type="compositionally biased region" description="Low complexity" evidence="3">
    <location>
        <begin position="349"/>
        <end position="361"/>
    </location>
</feature>